<dbReference type="InterPro" id="IPR001509">
    <property type="entry name" value="Epimerase_deHydtase"/>
</dbReference>
<comment type="caution">
    <text evidence="3">The sequence shown here is derived from an EMBL/GenBank/DDBJ whole genome shotgun (WGS) entry which is preliminary data.</text>
</comment>
<dbReference type="Pfam" id="PF01370">
    <property type="entry name" value="Epimerase"/>
    <property type="match status" value="1"/>
</dbReference>
<proteinExistence type="inferred from homology"/>
<dbReference type="SUPFAM" id="SSF51735">
    <property type="entry name" value="NAD(P)-binding Rossmann-fold domains"/>
    <property type="match status" value="1"/>
</dbReference>
<accession>A0ABV5LQ07</accession>
<evidence type="ECO:0000313" key="4">
    <source>
        <dbReference type="Proteomes" id="UP001589748"/>
    </source>
</evidence>
<protein>
    <submittedName>
        <fullName evidence="3">NAD-dependent epimerase/dehydratase family protein</fullName>
    </submittedName>
</protein>
<reference evidence="3 4" key="1">
    <citation type="submission" date="2024-09" db="EMBL/GenBank/DDBJ databases">
        <authorList>
            <person name="Sun Q."/>
            <person name="Mori K."/>
        </authorList>
    </citation>
    <scope>NUCLEOTIDE SEQUENCE [LARGE SCALE GENOMIC DNA]</scope>
    <source>
        <strain evidence="3 4">TISTR 1856</strain>
    </source>
</reference>
<dbReference type="PANTHER" id="PTHR43000">
    <property type="entry name" value="DTDP-D-GLUCOSE 4,6-DEHYDRATASE-RELATED"/>
    <property type="match status" value="1"/>
</dbReference>
<dbReference type="RefSeq" id="WP_380134672.1">
    <property type="nucleotide sequence ID" value="NZ_JBHLUI010000002.1"/>
</dbReference>
<name>A0ABV5LQ07_9ACTN</name>
<dbReference type="Gene3D" id="3.40.50.720">
    <property type="entry name" value="NAD(P)-binding Rossmann-like Domain"/>
    <property type="match status" value="1"/>
</dbReference>
<comment type="similarity">
    <text evidence="1">Belongs to the NAD(P)-dependent epimerase/dehydratase family.</text>
</comment>
<sequence>MSLRVLFLGGTGIISSACAALAVERGLDLTVLNRGGGASRRPLPEGVEVLTADARSPEVLRTALGDREFDVVVDFVAFTAAHVAADVETFRGRVGQFVFISSASAYQKPVGHLPITESTPLRNPFWQYSRNKIAAEDVLVRAYRDEGFPAVVVRPSHTYDRYSLPVDGGWTIVERMRRGKPVVVHGDGTSLWVLTHHRDFAKGFVPLLGDRRVTGEAVHITGEEVLTWDAIHRVLADAAGAGEPQLVHVPSDVIAREDPARGPGLLGDKAHSVVFDTTVLKRLVPGFAATIPFAEGAREIVAHHDAHPELRRVDPVVDALEDDLVRRWG</sequence>
<dbReference type="Proteomes" id="UP001589748">
    <property type="component" value="Unassembled WGS sequence"/>
</dbReference>
<organism evidence="3 4">
    <name type="scientific">Kineococcus gynurae</name>
    <dbReference type="NCBI Taxonomy" id="452979"/>
    <lineage>
        <taxon>Bacteria</taxon>
        <taxon>Bacillati</taxon>
        <taxon>Actinomycetota</taxon>
        <taxon>Actinomycetes</taxon>
        <taxon>Kineosporiales</taxon>
        <taxon>Kineosporiaceae</taxon>
        <taxon>Kineococcus</taxon>
    </lineage>
</organism>
<dbReference type="PROSITE" id="PS51257">
    <property type="entry name" value="PROKAR_LIPOPROTEIN"/>
    <property type="match status" value="1"/>
</dbReference>
<evidence type="ECO:0000256" key="1">
    <source>
        <dbReference type="ARBA" id="ARBA00007637"/>
    </source>
</evidence>
<dbReference type="EMBL" id="JBHMDM010000002">
    <property type="protein sequence ID" value="MFB9376151.1"/>
    <property type="molecule type" value="Genomic_DNA"/>
</dbReference>
<evidence type="ECO:0000259" key="2">
    <source>
        <dbReference type="Pfam" id="PF01370"/>
    </source>
</evidence>
<gene>
    <name evidence="3" type="ORF">ACFFVI_04135</name>
</gene>
<dbReference type="InterPro" id="IPR036291">
    <property type="entry name" value="NAD(P)-bd_dom_sf"/>
</dbReference>
<evidence type="ECO:0000313" key="3">
    <source>
        <dbReference type="EMBL" id="MFB9376151.1"/>
    </source>
</evidence>
<feature type="domain" description="NAD-dependent epimerase/dehydratase" evidence="2">
    <location>
        <begin position="5"/>
        <end position="210"/>
    </location>
</feature>
<keyword evidence="4" id="KW-1185">Reference proteome</keyword>